<dbReference type="InterPro" id="IPR014729">
    <property type="entry name" value="Rossmann-like_a/b/a_fold"/>
</dbReference>
<sequence length="147" mass="15661">MLASKSSLTASTFRTSATRPSFVANRRCYQATMAVDAATTESAPVDGAPVEAKPEYRKRVLSGVQPTGDLHLGNYLGAIRNWVDLQKLPPAASCQAFAAASLGLWVSSFSHCQPGALGLKLCFAASLGSSWVSSFSQCQPWAHRLKL</sequence>
<dbReference type="SUPFAM" id="SSF52374">
    <property type="entry name" value="Nucleotidylyl transferase"/>
    <property type="match status" value="1"/>
</dbReference>
<dbReference type="EMBL" id="LGRX02016239">
    <property type="protein sequence ID" value="KAK3262394.1"/>
    <property type="molecule type" value="Genomic_DNA"/>
</dbReference>
<evidence type="ECO:0000313" key="7">
    <source>
        <dbReference type="EMBL" id="KAK3262394.1"/>
    </source>
</evidence>
<evidence type="ECO:0000256" key="5">
    <source>
        <dbReference type="ARBA" id="ARBA00023146"/>
    </source>
</evidence>
<accession>A0AAE0FMA5</accession>
<evidence type="ECO:0008006" key="9">
    <source>
        <dbReference type="Google" id="ProtNLM"/>
    </source>
</evidence>
<evidence type="ECO:0000256" key="1">
    <source>
        <dbReference type="ARBA" id="ARBA00022598"/>
    </source>
</evidence>
<evidence type="ECO:0000256" key="2">
    <source>
        <dbReference type="ARBA" id="ARBA00022741"/>
    </source>
</evidence>
<keyword evidence="8" id="KW-1185">Reference proteome</keyword>
<dbReference type="GO" id="GO:0048608">
    <property type="term" value="P:reproductive structure development"/>
    <property type="evidence" value="ECO:0007669"/>
    <property type="project" value="UniProtKB-ARBA"/>
</dbReference>
<keyword evidence="1 6" id="KW-0436">Ligase</keyword>
<dbReference type="InterPro" id="IPR050203">
    <property type="entry name" value="Trp-tRNA_synthetase"/>
</dbReference>
<dbReference type="PROSITE" id="PS00178">
    <property type="entry name" value="AA_TRNA_LIGASE_I"/>
    <property type="match status" value="1"/>
</dbReference>
<dbReference type="Proteomes" id="UP001190700">
    <property type="component" value="Unassembled WGS sequence"/>
</dbReference>
<dbReference type="GO" id="GO:0005524">
    <property type="term" value="F:ATP binding"/>
    <property type="evidence" value="ECO:0007669"/>
    <property type="project" value="UniProtKB-KW"/>
</dbReference>
<dbReference type="Gene3D" id="3.40.50.620">
    <property type="entry name" value="HUPs"/>
    <property type="match status" value="1"/>
</dbReference>
<gene>
    <name evidence="7" type="ORF">CYMTET_28749</name>
</gene>
<keyword evidence="2 6" id="KW-0547">Nucleotide-binding</keyword>
<evidence type="ECO:0000313" key="8">
    <source>
        <dbReference type="Proteomes" id="UP001190700"/>
    </source>
</evidence>
<protein>
    <recommendedName>
        <fullName evidence="9">Tryptophanyl-tRNA synthetase</fullName>
    </recommendedName>
</protein>
<evidence type="ECO:0000256" key="3">
    <source>
        <dbReference type="ARBA" id="ARBA00022840"/>
    </source>
</evidence>
<dbReference type="GO" id="GO:0006436">
    <property type="term" value="P:tryptophanyl-tRNA aminoacylation"/>
    <property type="evidence" value="ECO:0007669"/>
    <property type="project" value="TreeGrafter"/>
</dbReference>
<evidence type="ECO:0000256" key="4">
    <source>
        <dbReference type="ARBA" id="ARBA00022917"/>
    </source>
</evidence>
<reference evidence="7 8" key="1">
    <citation type="journal article" date="2015" name="Genome Biol. Evol.">
        <title>Comparative Genomics of a Bacterivorous Green Alga Reveals Evolutionary Causalities and Consequences of Phago-Mixotrophic Mode of Nutrition.</title>
        <authorList>
            <person name="Burns J.A."/>
            <person name="Paasch A."/>
            <person name="Narechania A."/>
            <person name="Kim E."/>
        </authorList>
    </citation>
    <scope>NUCLEOTIDE SEQUENCE [LARGE SCALE GENOMIC DNA]</scope>
    <source>
        <strain evidence="7 8">PLY_AMNH</strain>
    </source>
</reference>
<dbReference type="GO" id="GO:0004830">
    <property type="term" value="F:tryptophan-tRNA ligase activity"/>
    <property type="evidence" value="ECO:0007669"/>
    <property type="project" value="TreeGrafter"/>
</dbReference>
<keyword evidence="5 6" id="KW-0030">Aminoacyl-tRNA synthetase</keyword>
<keyword evidence="4 6" id="KW-0648">Protein biosynthesis</keyword>
<dbReference type="PANTHER" id="PTHR43766:SF1">
    <property type="entry name" value="TRYPTOPHAN--TRNA LIGASE, MITOCHONDRIAL"/>
    <property type="match status" value="1"/>
</dbReference>
<dbReference type="InterPro" id="IPR002305">
    <property type="entry name" value="aa-tRNA-synth_Ic"/>
</dbReference>
<dbReference type="InterPro" id="IPR001412">
    <property type="entry name" value="aa-tRNA-synth_I_CS"/>
</dbReference>
<comment type="similarity">
    <text evidence="6">Belongs to the class-I aminoacyl-tRNA synthetase family.</text>
</comment>
<comment type="caution">
    <text evidence="7">The sequence shown here is derived from an EMBL/GenBank/DDBJ whole genome shotgun (WGS) entry which is preliminary data.</text>
</comment>
<dbReference type="AlphaFoldDB" id="A0AAE0FMA5"/>
<keyword evidence="3 6" id="KW-0067">ATP-binding</keyword>
<evidence type="ECO:0000256" key="6">
    <source>
        <dbReference type="RuleBase" id="RU363036"/>
    </source>
</evidence>
<dbReference type="Pfam" id="PF00579">
    <property type="entry name" value="tRNA-synt_1b"/>
    <property type="match status" value="1"/>
</dbReference>
<organism evidence="7 8">
    <name type="scientific">Cymbomonas tetramitiformis</name>
    <dbReference type="NCBI Taxonomy" id="36881"/>
    <lineage>
        <taxon>Eukaryota</taxon>
        <taxon>Viridiplantae</taxon>
        <taxon>Chlorophyta</taxon>
        <taxon>Pyramimonadophyceae</taxon>
        <taxon>Pyramimonadales</taxon>
        <taxon>Pyramimonadaceae</taxon>
        <taxon>Cymbomonas</taxon>
    </lineage>
</organism>
<dbReference type="PANTHER" id="PTHR43766">
    <property type="entry name" value="TRYPTOPHAN--TRNA LIGASE, MITOCHONDRIAL"/>
    <property type="match status" value="1"/>
</dbReference>
<proteinExistence type="inferred from homology"/>
<name>A0AAE0FMA5_9CHLO</name>
<dbReference type="GO" id="GO:0009791">
    <property type="term" value="P:post-embryonic development"/>
    <property type="evidence" value="ECO:0007669"/>
    <property type="project" value="UniProtKB-ARBA"/>
</dbReference>